<feature type="transmembrane region" description="Helical" evidence="8">
    <location>
        <begin position="121"/>
        <end position="143"/>
    </location>
</feature>
<dbReference type="EMBL" id="VIFY01000088">
    <property type="protein sequence ID" value="TQB71137.1"/>
    <property type="molecule type" value="Genomic_DNA"/>
</dbReference>
<dbReference type="PANTHER" id="PTHR31806">
    <property type="entry name" value="PURINE-CYTOSINE PERMEASE FCY2-RELATED"/>
    <property type="match status" value="1"/>
</dbReference>
<dbReference type="Gene3D" id="1.10.4160.10">
    <property type="entry name" value="Hydantoin permease"/>
    <property type="match status" value="1"/>
</dbReference>
<gene>
    <name evidence="9" type="ORF">MPDQ_007793</name>
</gene>
<feature type="region of interest" description="Disordered" evidence="7">
    <location>
        <begin position="581"/>
        <end position="604"/>
    </location>
</feature>
<feature type="transmembrane region" description="Helical" evidence="8">
    <location>
        <begin position="420"/>
        <end position="442"/>
    </location>
</feature>
<protein>
    <submittedName>
        <fullName evidence="9">Uncharacterized protein</fullName>
    </submittedName>
</protein>
<dbReference type="Proteomes" id="UP000319663">
    <property type="component" value="Unassembled WGS sequence"/>
</dbReference>
<evidence type="ECO:0000256" key="1">
    <source>
        <dbReference type="ARBA" id="ARBA00004141"/>
    </source>
</evidence>
<proteinExistence type="inferred from homology"/>
<evidence type="ECO:0000256" key="8">
    <source>
        <dbReference type="SAM" id="Phobius"/>
    </source>
</evidence>
<evidence type="ECO:0000256" key="4">
    <source>
        <dbReference type="ARBA" id="ARBA00022692"/>
    </source>
</evidence>
<dbReference type="GO" id="GO:0022857">
    <property type="term" value="F:transmembrane transporter activity"/>
    <property type="evidence" value="ECO:0007669"/>
    <property type="project" value="InterPro"/>
</dbReference>
<evidence type="ECO:0000256" key="2">
    <source>
        <dbReference type="ARBA" id="ARBA00008974"/>
    </source>
</evidence>
<reference evidence="9 10" key="1">
    <citation type="submission" date="2019-06" db="EMBL/GenBank/DDBJ databases">
        <title>Wine fermentation using esterase from Monascus purpureus.</title>
        <authorList>
            <person name="Geng C."/>
            <person name="Zhang Y."/>
        </authorList>
    </citation>
    <scope>NUCLEOTIDE SEQUENCE [LARGE SCALE GENOMIC DNA]</scope>
    <source>
        <strain evidence="9">HQ1</strain>
    </source>
</reference>
<dbReference type="GO" id="GO:0000329">
    <property type="term" value="C:fungal-type vacuole membrane"/>
    <property type="evidence" value="ECO:0007669"/>
    <property type="project" value="TreeGrafter"/>
</dbReference>
<feature type="transmembrane region" description="Helical" evidence="8">
    <location>
        <begin position="164"/>
        <end position="188"/>
    </location>
</feature>
<feature type="transmembrane region" description="Helical" evidence="8">
    <location>
        <begin position="194"/>
        <end position="215"/>
    </location>
</feature>
<feature type="region of interest" description="Disordered" evidence="7">
    <location>
        <begin position="1"/>
        <end position="21"/>
    </location>
</feature>
<feature type="compositionally biased region" description="Polar residues" evidence="7">
    <location>
        <begin position="590"/>
        <end position="600"/>
    </location>
</feature>
<feature type="compositionally biased region" description="Basic and acidic residues" evidence="7">
    <location>
        <begin position="7"/>
        <end position="20"/>
    </location>
</feature>
<evidence type="ECO:0000256" key="3">
    <source>
        <dbReference type="ARBA" id="ARBA00022448"/>
    </source>
</evidence>
<sequence length="987" mass="109128">MSAPKGISEKDVKSYSRQDEENNISVSAAEMYTVSRGRGELQIDDLRNRIPILKQLNQAEAWMDRKFGVETTGADRVLEDERDPPNVLNMMLLWWSMLISPGNLTMGILGPILGLSVYDSIVISIFANILGSMIPSFTATLCPGTGLRQIAVCRYAFGIWGSKFCGLLNAVINVGFGTINCIVAGQLIRAVSGGHVTMVAGIVIVAVGSYIISFFGFKVVHRYEQVAWVLILIFMCIQYGQSSRYWSQTPNVSQVSGIDRAGAALSYFAIIFGESAAWCSMSGDYYVHYPADVSRWLVFGMTMAGLVVPSIFGFVLGNLYGGIILTDQRLSGIYDEQGIGGLILYTMHPMAWSKFVCVLYALSFMGNVTAIYYSSSLSLQLWGRYFMAIPRFVWNTLLAAISLGLAWGGRNSLEDIIGDFLDLLGYWTICFGMILAIEHFYFRPRIGGYDLEGWQDSDRVPLGIAGCFTLALGIGVSFIGMNQTWFTGPAAKAIGKGGGDVGDYITLVAVTISYPITRHLEISLHWQCTQYRRSLMVSWTAEAHLSRPWLDEQQDFGNSELAATRTFTYILILTAEGMKNRSHGRDVAGQRNSPSTSTPCGVSDPKDVYKALPERPLHTPCHVPLESQNRNGVPLHPVAMPGIDVEAPRSQIAVRDGPLLPGDIALLTPSHPDEPLDVLRARYERDGMLFLKGLLPREDVLRTRCKYFELVGPTGVLKENTAPVQGIFNPNRSPDDFPGIGAGAAANNSRPGGESAAAFVDLAIEAHYKDWYAEDLCRHPVLRDFVAKFTGWNEHTLGLRRTLLRNNVPRTKPIGVHYDQIFLRYGEPTSVTAWVPIGDVGVTGGGLIYLEDGILLSPGLFDERILLLIYRIGDAVGREIEQDFAKKAREAGLTEEEARNAFNQNMMSTGFLSENPLEFARHHGRRWLVSDYEAGDVVLHKPHAIHASTINNDPNSVIRLATDLRFVDSSKPYDTRWTNHYRFGDGV</sequence>
<keyword evidence="3" id="KW-0813">Transport</keyword>
<dbReference type="PANTHER" id="PTHR31806:SF7">
    <property type="entry name" value="TRANSPORTER, PUTATIVE (AFU_ORTHOLOGUE AFUA_2G04690)-RELATED"/>
    <property type="match status" value="1"/>
</dbReference>
<dbReference type="STRING" id="5098.A0A507QRB7"/>
<keyword evidence="4 8" id="KW-0812">Transmembrane</keyword>
<comment type="caution">
    <text evidence="9">The sequence shown here is derived from an EMBL/GenBank/DDBJ whole genome shotgun (WGS) entry which is preliminary data.</text>
</comment>
<accession>A0A507QRB7</accession>
<organism evidence="9 10">
    <name type="scientific">Monascus purpureus</name>
    <name type="common">Red mold</name>
    <name type="synonym">Monascus anka</name>
    <dbReference type="NCBI Taxonomy" id="5098"/>
    <lineage>
        <taxon>Eukaryota</taxon>
        <taxon>Fungi</taxon>
        <taxon>Dikarya</taxon>
        <taxon>Ascomycota</taxon>
        <taxon>Pezizomycotina</taxon>
        <taxon>Eurotiomycetes</taxon>
        <taxon>Eurotiomycetidae</taxon>
        <taxon>Eurotiales</taxon>
        <taxon>Aspergillaceae</taxon>
        <taxon>Monascus</taxon>
    </lineage>
</organism>
<feature type="transmembrane region" description="Helical" evidence="8">
    <location>
        <begin position="296"/>
        <end position="320"/>
    </location>
</feature>
<keyword evidence="6 8" id="KW-0472">Membrane</keyword>
<feature type="transmembrane region" description="Helical" evidence="8">
    <location>
        <begin position="227"/>
        <end position="246"/>
    </location>
</feature>
<name>A0A507QRB7_MONPU</name>
<dbReference type="GO" id="GO:0005886">
    <property type="term" value="C:plasma membrane"/>
    <property type="evidence" value="ECO:0007669"/>
    <property type="project" value="TreeGrafter"/>
</dbReference>
<evidence type="ECO:0000313" key="10">
    <source>
        <dbReference type="Proteomes" id="UP000319663"/>
    </source>
</evidence>
<dbReference type="InterPro" id="IPR026030">
    <property type="entry name" value="Pur-cyt_permease_Fcy2/21/22"/>
</dbReference>
<feature type="transmembrane region" description="Helical" evidence="8">
    <location>
        <begin position="355"/>
        <end position="373"/>
    </location>
</feature>
<keyword evidence="5 8" id="KW-1133">Transmembrane helix</keyword>
<comment type="subcellular location">
    <subcellularLocation>
        <location evidence="1">Membrane</location>
        <topology evidence="1">Multi-pass membrane protein</topology>
    </subcellularLocation>
</comment>
<comment type="similarity">
    <text evidence="2">Belongs to the purine-cytosine permease (2.A.39) family.</text>
</comment>
<feature type="transmembrane region" description="Helical" evidence="8">
    <location>
        <begin position="385"/>
        <end position="408"/>
    </location>
</feature>
<evidence type="ECO:0000256" key="7">
    <source>
        <dbReference type="SAM" id="MobiDB-lite"/>
    </source>
</evidence>
<dbReference type="Gene3D" id="2.60.120.620">
    <property type="entry name" value="q2cbj1_9rhob like domain"/>
    <property type="match status" value="2"/>
</dbReference>
<dbReference type="SUPFAM" id="SSF51197">
    <property type="entry name" value="Clavaminate synthase-like"/>
    <property type="match status" value="1"/>
</dbReference>
<dbReference type="AlphaFoldDB" id="A0A507QRB7"/>
<feature type="transmembrane region" description="Helical" evidence="8">
    <location>
        <begin position="462"/>
        <end position="481"/>
    </location>
</feature>
<keyword evidence="10" id="KW-1185">Reference proteome</keyword>
<evidence type="ECO:0000256" key="5">
    <source>
        <dbReference type="ARBA" id="ARBA00022989"/>
    </source>
</evidence>
<dbReference type="Pfam" id="PF02133">
    <property type="entry name" value="Transp_cyt_pur"/>
    <property type="match status" value="1"/>
</dbReference>
<dbReference type="InterPro" id="IPR001248">
    <property type="entry name" value="Pur-cyt_permease"/>
</dbReference>
<feature type="transmembrane region" description="Helical" evidence="8">
    <location>
        <begin position="92"/>
        <end position="115"/>
    </location>
</feature>
<evidence type="ECO:0000313" key="9">
    <source>
        <dbReference type="EMBL" id="TQB71137.1"/>
    </source>
</evidence>
<evidence type="ECO:0000256" key="6">
    <source>
        <dbReference type="ARBA" id="ARBA00023136"/>
    </source>
</evidence>